<evidence type="ECO:0000256" key="1">
    <source>
        <dbReference type="SAM" id="Phobius"/>
    </source>
</evidence>
<feature type="transmembrane region" description="Helical" evidence="1">
    <location>
        <begin position="387"/>
        <end position="409"/>
    </location>
</feature>
<feature type="non-terminal residue" evidence="3">
    <location>
        <position position="469"/>
    </location>
</feature>
<feature type="transmembrane region" description="Helical" evidence="1">
    <location>
        <begin position="6"/>
        <end position="26"/>
    </location>
</feature>
<protein>
    <recommendedName>
        <fullName evidence="2">Glycosyltransferase 2-like domain-containing protein</fullName>
    </recommendedName>
</protein>
<feature type="transmembrane region" description="Helical" evidence="1">
    <location>
        <begin position="38"/>
        <end position="58"/>
    </location>
</feature>
<keyword evidence="1" id="KW-0472">Membrane</keyword>
<dbReference type="Pfam" id="PF13632">
    <property type="entry name" value="Glyco_trans_2_3"/>
    <property type="match status" value="1"/>
</dbReference>
<keyword evidence="1" id="KW-0812">Transmembrane</keyword>
<sequence>SSLSISSWFLTSAHFNFFLFLVRHMIGRMSIESHGGHLLHCILYFTWLYGFIYFSGALGDNPGGFIDPWVEYGSLLTYFLFLARCISFTTLPQMCFTLSGLLGFNAFPPPVSLKTESPPQDWPFICFRVVTRGLYPSLVKRTLEENLHIIRSLGLENFIIEVVTDTPIGLPEAKSSREVLVPTDYKPTSGALNKARALQYCLESGVNTLKDEDWIVHLDEETLLTTNSLKGILNFVSEGSSDFGQGLVIYARHPPQLKNFWQVVQIEYALWRIVFLRFQLRVFGKPLFGWKGSYVVSSFDNGPEGSKAEDCYFGILAMSRGHSFDFIEGEMLEKSPFTFLDFFRQRKRWMQGIFLVVASGRIPLRSRLLLGLSLFSWLTMPLSASNILLSAVFLSPCASGLYMYFYGFVKQFPIRRYSFPRLLLSIPEILLASTVSIIAENIAILSIWSGDWYGFYIVQKETYEDEIVV</sequence>
<feature type="transmembrane region" description="Helical" evidence="1">
    <location>
        <begin position="353"/>
        <end position="375"/>
    </location>
</feature>
<dbReference type="SUPFAM" id="SSF53448">
    <property type="entry name" value="Nucleotide-diphospho-sugar transferases"/>
    <property type="match status" value="1"/>
</dbReference>
<dbReference type="InterPro" id="IPR029044">
    <property type="entry name" value="Nucleotide-diphossugar_trans"/>
</dbReference>
<name>A0A7T8JYK8_CALRO</name>
<evidence type="ECO:0000313" key="4">
    <source>
        <dbReference type="Proteomes" id="UP000595437"/>
    </source>
</evidence>
<dbReference type="PANTHER" id="PTHR16779:SF1">
    <property type="entry name" value="BETA-1,4-MANNOSYLTRANSFERASE EGH"/>
    <property type="match status" value="1"/>
</dbReference>
<evidence type="ECO:0000313" key="3">
    <source>
        <dbReference type="EMBL" id="QQP38575.1"/>
    </source>
</evidence>
<dbReference type="EMBL" id="CP045902">
    <property type="protein sequence ID" value="QQP38575.1"/>
    <property type="molecule type" value="Genomic_DNA"/>
</dbReference>
<keyword evidence="4" id="KW-1185">Reference proteome</keyword>
<gene>
    <name evidence="3" type="ORF">FKW44_019185</name>
</gene>
<evidence type="ECO:0000259" key="2">
    <source>
        <dbReference type="Pfam" id="PF13632"/>
    </source>
</evidence>
<dbReference type="InterPro" id="IPR001173">
    <property type="entry name" value="Glyco_trans_2-like"/>
</dbReference>
<keyword evidence="1" id="KW-1133">Transmembrane helix</keyword>
<dbReference type="GO" id="GO:0005737">
    <property type="term" value="C:cytoplasm"/>
    <property type="evidence" value="ECO:0007669"/>
    <property type="project" value="TreeGrafter"/>
</dbReference>
<dbReference type="Proteomes" id="UP000595437">
    <property type="component" value="Chromosome 13"/>
</dbReference>
<dbReference type="AlphaFoldDB" id="A0A7T8JYK8"/>
<reference evidence="4" key="1">
    <citation type="submission" date="2021-01" db="EMBL/GenBank/DDBJ databases">
        <title>Caligus Genome Assembly.</title>
        <authorList>
            <person name="Gallardo-Escarate C."/>
        </authorList>
    </citation>
    <scope>NUCLEOTIDE SEQUENCE [LARGE SCALE GENOMIC DNA]</scope>
</reference>
<dbReference type="OrthoDB" id="3971593at2759"/>
<dbReference type="InterPro" id="IPR027389">
    <property type="entry name" value="B_mannosylTrfase_Bre-3/Egh"/>
</dbReference>
<dbReference type="PANTHER" id="PTHR16779">
    <property type="entry name" value="BETA-1,4-MANNOSYLTRANSFERASE EGH"/>
    <property type="match status" value="1"/>
</dbReference>
<organism evidence="3 4">
    <name type="scientific">Caligus rogercresseyi</name>
    <name type="common">Sea louse</name>
    <dbReference type="NCBI Taxonomy" id="217165"/>
    <lineage>
        <taxon>Eukaryota</taxon>
        <taxon>Metazoa</taxon>
        <taxon>Ecdysozoa</taxon>
        <taxon>Arthropoda</taxon>
        <taxon>Crustacea</taxon>
        <taxon>Multicrustacea</taxon>
        <taxon>Hexanauplia</taxon>
        <taxon>Copepoda</taxon>
        <taxon>Siphonostomatoida</taxon>
        <taxon>Caligidae</taxon>
        <taxon>Caligus</taxon>
    </lineage>
</organism>
<accession>A0A7T8JYK8</accession>
<feature type="transmembrane region" description="Helical" evidence="1">
    <location>
        <begin position="429"/>
        <end position="448"/>
    </location>
</feature>
<feature type="domain" description="Glycosyltransferase 2-like" evidence="2">
    <location>
        <begin position="214"/>
        <end position="408"/>
    </location>
</feature>
<proteinExistence type="predicted"/>
<dbReference type="GO" id="GO:0019187">
    <property type="term" value="F:beta-1,4-mannosyltransferase activity"/>
    <property type="evidence" value="ECO:0007669"/>
    <property type="project" value="InterPro"/>
</dbReference>